<keyword evidence="4" id="KW-1185">Reference proteome</keyword>
<dbReference type="PANTHER" id="PTHR35579">
    <property type="entry name" value="CRISPR SYSTEM CMS ENDORIBONUCLEASE CSM3"/>
    <property type="match status" value="1"/>
</dbReference>
<sequence length="224" mass="25416">MEEYKIKVELLTDTVFGSGYSVPGFIDADVLYDEYGFPYINGKTFKGKLGEMAGVFVNMVKASDKGKEIGEILEEKKDKLFGVGGEYRHDKVKFSDCEISKEVRDYFKNNMGESNIKPGEILDALTHIEEQTSIDRKTGVAKDKSLRNYRVINSGLILYSYIHCPENLDEYEKILLASACSLLRHLGAYETKGKGLVEVSMYKDDKNVTFDYINLLREKVNLNV</sequence>
<name>A0A2K9E0N5_9FIRM</name>
<evidence type="ECO:0000259" key="2">
    <source>
        <dbReference type="Pfam" id="PF03787"/>
    </source>
</evidence>
<dbReference type="CDD" id="cd09726">
    <property type="entry name" value="RAMP_I_III"/>
    <property type="match status" value="1"/>
</dbReference>
<dbReference type="AlphaFoldDB" id="A0A2K9E0N5"/>
<evidence type="ECO:0000313" key="4">
    <source>
        <dbReference type="Proteomes" id="UP000233534"/>
    </source>
</evidence>
<dbReference type="InterPro" id="IPR005537">
    <property type="entry name" value="RAMP_III_fam"/>
</dbReference>
<evidence type="ECO:0000313" key="3">
    <source>
        <dbReference type="EMBL" id="AUG56939.1"/>
    </source>
</evidence>
<dbReference type="Proteomes" id="UP000233534">
    <property type="component" value="Chromosome"/>
</dbReference>
<reference evidence="3 4" key="1">
    <citation type="submission" date="2017-12" db="EMBL/GenBank/DDBJ databases">
        <title>Complete genome sequence of Herbivorax saccincola GGR1, a novel Cellulosome-producing hydrolytic bacterium in a thermophilic biogas plant, established by Illumina and Nanopore MinION sequencing.</title>
        <authorList>
            <person name="Pechtl A."/>
            <person name="Ruckert C."/>
            <person name="Koeck D.E."/>
            <person name="Maus I."/>
            <person name="Winkler A."/>
            <person name="Kalinowski J."/>
            <person name="Puhler A."/>
            <person name="Schwarz W.W."/>
            <person name="Zverlov V.V."/>
            <person name="Schluter A."/>
            <person name="Liebl W."/>
        </authorList>
    </citation>
    <scope>NUCLEOTIDE SEQUENCE [LARGE SCALE GENOMIC DNA]</scope>
    <source>
        <strain evidence="4">SR1</strain>
    </source>
</reference>
<feature type="domain" description="CRISPR type III-associated protein" evidence="2">
    <location>
        <begin position="7"/>
        <end position="198"/>
    </location>
</feature>
<dbReference type="PANTHER" id="PTHR35579:SF3">
    <property type="entry name" value="CRISPR SYSTEM CMS ENDORIBONUCLEASE CSM3"/>
    <property type="match status" value="1"/>
</dbReference>
<accession>A0A2K9E0N5</accession>
<dbReference type="InterPro" id="IPR052216">
    <property type="entry name" value="CRISPR_Csm3_endoribonuclease"/>
</dbReference>
<dbReference type="RefSeq" id="WP_101299789.1">
    <property type="nucleotide sequence ID" value="NZ_CP025197.1"/>
</dbReference>
<dbReference type="Pfam" id="PF03787">
    <property type="entry name" value="RAMPs"/>
    <property type="match status" value="1"/>
</dbReference>
<dbReference type="EMBL" id="CP025197">
    <property type="protein sequence ID" value="AUG56939.1"/>
    <property type="molecule type" value="Genomic_DNA"/>
</dbReference>
<organism evidence="3 4">
    <name type="scientific">Acetivibrio saccincola</name>
    <dbReference type="NCBI Taxonomy" id="1677857"/>
    <lineage>
        <taxon>Bacteria</taxon>
        <taxon>Bacillati</taxon>
        <taxon>Bacillota</taxon>
        <taxon>Clostridia</taxon>
        <taxon>Eubacteriales</taxon>
        <taxon>Oscillospiraceae</taxon>
        <taxon>Acetivibrio</taxon>
    </lineage>
</organism>
<dbReference type="KEGG" id="hsc:HVS_05030"/>
<gene>
    <name evidence="3" type="ORF">HVS_05030</name>
</gene>
<proteinExistence type="predicted"/>
<dbReference type="GO" id="GO:0051607">
    <property type="term" value="P:defense response to virus"/>
    <property type="evidence" value="ECO:0007669"/>
    <property type="project" value="UniProtKB-KW"/>
</dbReference>
<evidence type="ECO:0000256" key="1">
    <source>
        <dbReference type="ARBA" id="ARBA00023118"/>
    </source>
</evidence>
<protein>
    <submittedName>
        <fullName evidence="3">RAMP superfamily protein</fullName>
    </submittedName>
</protein>
<keyword evidence="1" id="KW-0051">Antiviral defense</keyword>